<dbReference type="AlphaFoldDB" id="A0AA49Q469"/>
<dbReference type="EMBL" id="CP130612">
    <property type="protein sequence ID" value="WKW11548.1"/>
    <property type="molecule type" value="Genomic_DNA"/>
</dbReference>
<protein>
    <submittedName>
        <fullName evidence="1">Uncharacterized protein</fullName>
    </submittedName>
</protein>
<sequence length="165" mass="18177">MSKALVSHVLAAIAYRTQKALRDAPASYPEFDAGAQARRPVEILRHMTSVLGYARTFKVGGTYPIKPEPLEDFTAEQRRFHEMLAAVRDALADDGSLGSLTPEQVLQGPLADVMTHVGQLAMLRRMCGAPVAPENFIFADVRVDRLDADQPAPARPDADWPERPR</sequence>
<dbReference type="KEGG" id="pspc:Strain318_000803"/>
<gene>
    <name evidence="1" type="ORF">Strain138_000803</name>
    <name evidence="2" type="ORF">Strain318_000803</name>
</gene>
<evidence type="ECO:0000313" key="2">
    <source>
        <dbReference type="EMBL" id="WKW14458.1"/>
    </source>
</evidence>
<organism evidence="1">
    <name type="scientific">Pseudogemmatithrix spongiicola</name>
    <dbReference type="NCBI Taxonomy" id="3062599"/>
    <lineage>
        <taxon>Bacteria</taxon>
        <taxon>Pseudomonadati</taxon>
        <taxon>Gemmatimonadota</taxon>
        <taxon>Gemmatimonadia</taxon>
        <taxon>Gemmatimonadales</taxon>
        <taxon>Gemmatimonadaceae</taxon>
        <taxon>Pseudogemmatithrix</taxon>
    </lineage>
</organism>
<dbReference type="InterPro" id="IPR034660">
    <property type="entry name" value="DinB/YfiT-like"/>
</dbReference>
<accession>A0AA49Q469</accession>
<evidence type="ECO:0000313" key="3">
    <source>
        <dbReference type="Proteomes" id="UP001229955"/>
    </source>
</evidence>
<dbReference type="SUPFAM" id="SSF109854">
    <property type="entry name" value="DinB/YfiT-like putative metalloenzymes"/>
    <property type="match status" value="1"/>
</dbReference>
<dbReference type="RefSeq" id="WP_367887247.1">
    <property type="nucleotide sequence ID" value="NZ_CP130612.1"/>
</dbReference>
<accession>A0AA49Q6H1</accession>
<dbReference type="EMBL" id="CP130613">
    <property type="protein sequence ID" value="WKW14458.1"/>
    <property type="molecule type" value="Genomic_DNA"/>
</dbReference>
<reference evidence="1" key="1">
    <citation type="submission" date="2023-07" db="EMBL/GenBank/DDBJ databases">
        <authorList>
            <person name="Haufschild T."/>
            <person name="Kallscheuer N."/>
            <person name="Hammer J."/>
            <person name="Kohn T."/>
            <person name="Kabuu M."/>
            <person name="Jogler M."/>
            <person name="Wohfarth N."/>
            <person name="Heuer A."/>
            <person name="Rohde M."/>
            <person name="van Teeseling M.C.F."/>
            <person name="Jogler C."/>
        </authorList>
    </citation>
    <scope>NUCLEOTIDE SEQUENCE</scope>
    <source>
        <strain evidence="1">Strain 138</strain>
        <strain evidence="2">Strain 318</strain>
    </source>
</reference>
<keyword evidence="3" id="KW-1185">Reference proteome</keyword>
<name>A0AA49Q469_9BACT</name>
<proteinExistence type="predicted"/>
<dbReference type="Proteomes" id="UP001229955">
    <property type="component" value="Chromosome"/>
</dbReference>
<evidence type="ECO:0000313" key="1">
    <source>
        <dbReference type="EMBL" id="WKW11548.1"/>
    </source>
</evidence>